<keyword evidence="5" id="KW-1185">Reference proteome</keyword>
<dbReference type="Proteomes" id="UP000320012">
    <property type="component" value="Unassembled WGS sequence"/>
</dbReference>
<reference evidence="2 5" key="1">
    <citation type="journal article" date="2015" name="Microbiology (Mosc.)">
        <title>Genomics of the Weissella cibaria species with an examination of its metabolic traits.</title>
        <authorList>
            <person name="Lynch K.M."/>
            <person name="Lucid A."/>
            <person name="Arendt E.K."/>
            <person name="Sleator R.D."/>
            <person name="Lucey B."/>
            <person name="Coffey A."/>
        </authorList>
    </citation>
    <scope>NUCLEOTIDE SEQUENCE [LARGE SCALE GENOMIC DNA]</scope>
    <source>
        <strain evidence="2 5">MG1</strain>
    </source>
</reference>
<dbReference type="RefSeq" id="WP_043709621.1">
    <property type="nucleotide sequence ID" value="NZ_CABJFA010000009.1"/>
</dbReference>
<dbReference type="EMBL" id="NDXJ01000017">
    <property type="protein sequence ID" value="OSP88624.1"/>
    <property type="molecule type" value="Genomic_DNA"/>
</dbReference>
<proteinExistence type="predicted"/>
<dbReference type="PATRIC" id="fig|137591.25.peg.940"/>
<dbReference type="EMBL" id="JWHU01000014">
    <property type="protein sequence ID" value="KIU20904.1"/>
    <property type="molecule type" value="Genomic_DNA"/>
</dbReference>
<evidence type="ECO:0000313" key="8">
    <source>
        <dbReference type="Proteomes" id="UP000320012"/>
    </source>
</evidence>
<evidence type="ECO:0000313" key="7">
    <source>
        <dbReference type="Proteomes" id="UP000244870"/>
    </source>
</evidence>
<dbReference type="EMBL" id="CP020928">
    <property type="protein sequence ID" value="AWF95902.1"/>
    <property type="molecule type" value="Genomic_DNA"/>
</dbReference>
<evidence type="ECO:0000313" key="1">
    <source>
        <dbReference type="EMBL" id="AWF95902.1"/>
    </source>
</evidence>
<protein>
    <submittedName>
        <fullName evidence="2">Uncharacterized protein</fullName>
    </submittedName>
</protein>
<reference evidence="4 8" key="4">
    <citation type="submission" date="2019-07" db="EMBL/GenBank/DDBJ databases">
        <title>Genome sequence of Weissella cibaria GK1.</title>
        <authorList>
            <person name="Choi H.-J."/>
        </authorList>
    </citation>
    <scope>NUCLEOTIDE SEQUENCE [LARGE SCALE GENOMIC DNA]</scope>
    <source>
        <strain evidence="4 8">GK1</strain>
    </source>
</reference>
<evidence type="ECO:0000313" key="3">
    <source>
        <dbReference type="EMBL" id="OSP88624.1"/>
    </source>
</evidence>
<dbReference type="Proteomes" id="UP000032287">
    <property type="component" value="Unassembled WGS sequence"/>
</dbReference>
<dbReference type="Proteomes" id="UP000244870">
    <property type="component" value="Chromosome"/>
</dbReference>
<gene>
    <name evidence="1" type="ORF">B6254_1508</name>
    <name evidence="3" type="ORF">B9D04_10685</name>
    <name evidence="4" type="ORF">FO435_07040</name>
    <name evidence="2" type="ORF">QX99_00970</name>
</gene>
<dbReference type="OrthoDB" id="2147252at2"/>
<reference evidence="3 6" key="2">
    <citation type="submission" date="2017-04" db="EMBL/GenBank/DDBJ databases">
        <title>The genome sequence of Weissella cibaria isolated from wild Drosophila.</title>
        <authorList>
            <person name="Ricks N.J."/>
            <person name="Carroll C."/>
            <person name="Walters A."/>
            <person name="Newell P.D."/>
            <person name="Chaston J.M."/>
        </authorList>
    </citation>
    <scope>NUCLEOTIDE SEQUENCE [LARGE SCALE GENOMIC DNA]</scope>
    <source>
        <strain evidence="3 6">DmW_103</strain>
    </source>
</reference>
<accession>A0A0D1K7D6</accession>
<name>A0A0D1K7D6_9LACO</name>
<evidence type="ECO:0000313" key="6">
    <source>
        <dbReference type="Proteomes" id="UP000193588"/>
    </source>
</evidence>
<dbReference type="AlphaFoldDB" id="A0A0D1K7D6"/>
<dbReference type="EMBL" id="VNHC01000002">
    <property type="protein sequence ID" value="TVV27650.1"/>
    <property type="molecule type" value="Genomic_DNA"/>
</dbReference>
<sequence length="60" mass="6594">MALTEEDVRIAYAASKITTGNNRSNSGRVALWLEASVDDVNQIIDQYSLPIKKTAAISHF</sequence>
<reference evidence="1 7" key="3">
    <citation type="submission" date="2017-04" db="EMBL/GenBank/DDBJ databases">
        <title>Weissella cibaria strain m2 complete genome.</title>
        <authorList>
            <person name="Pan Q."/>
            <person name="Tan M."/>
            <person name="Yao F."/>
            <person name="Su S."/>
        </authorList>
    </citation>
    <scope>NUCLEOTIDE SEQUENCE [LARGE SCALE GENOMIC DNA]</scope>
    <source>
        <strain evidence="1 7">M2</strain>
    </source>
</reference>
<organism evidence="2 5">
    <name type="scientific">Weissella cibaria</name>
    <dbReference type="NCBI Taxonomy" id="137591"/>
    <lineage>
        <taxon>Bacteria</taxon>
        <taxon>Bacillati</taxon>
        <taxon>Bacillota</taxon>
        <taxon>Bacilli</taxon>
        <taxon>Lactobacillales</taxon>
        <taxon>Lactobacillaceae</taxon>
        <taxon>Weissella</taxon>
    </lineage>
</organism>
<evidence type="ECO:0000313" key="5">
    <source>
        <dbReference type="Proteomes" id="UP000032287"/>
    </source>
</evidence>
<evidence type="ECO:0000313" key="2">
    <source>
        <dbReference type="EMBL" id="KIU20904.1"/>
    </source>
</evidence>
<evidence type="ECO:0000313" key="4">
    <source>
        <dbReference type="EMBL" id="TVV27650.1"/>
    </source>
</evidence>
<dbReference type="Proteomes" id="UP000193588">
    <property type="component" value="Unassembled WGS sequence"/>
</dbReference>